<dbReference type="RefSeq" id="WP_012236716.1">
    <property type="nucleotide sequence ID" value="NC_010162.1"/>
</dbReference>
<dbReference type="HOGENOM" id="CLU_533058_0_0_7"/>
<dbReference type="STRING" id="448385.sce4083"/>
<reference evidence="1 2" key="1">
    <citation type="journal article" date="2007" name="Nat. Biotechnol.">
        <title>Complete genome sequence of the myxobacterium Sorangium cellulosum.</title>
        <authorList>
            <person name="Schneiker S."/>
            <person name="Perlova O."/>
            <person name="Kaiser O."/>
            <person name="Gerth K."/>
            <person name="Alici A."/>
            <person name="Altmeyer M.O."/>
            <person name="Bartels D."/>
            <person name="Bekel T."/>
            <person name="Beyer S."/>
            <person name="Bode E."/>
            <person name="Bode H.B."/>
            <person name="Bolten C.J."/>
            <person name="Choudhuri J.V."/>
            <person name="Doss S."/>
            <person name="Elnakady Y.A."/>
            <person name="Frank B."/>
            <person name="Gaigalat L."/>
            <person name="Goesmann A."/>
            <person name="Groeger C."/>
            <person name="Gross F."/>
            <person name="Jelsbak L."/>
            <person name="Jelsbak L."/>
            <person name="Kalinowski J."/>
            <person name="Kegler C."/>
            <person name="Knauber T."/>
            <person name="Konietzny S."/>
            <person name="Kopp M."/>
            <person name="Krause L."/>
            <person name="Krug D."/>
            <person name="Linke B."/>
            <person name="Mahmud T."/>
            <person name="Martinez-Arias R."/>
            <person name="McHardy A.C."/>
            <person name="Merai M."/>
            <person name="Meyer F."/>
            <person name="Mormann S."/>
            <person name="Munoz-Dorado J."/>
            <person name="Perez J."/>
            <person name="Pradella S."/>
            <person name="Rachid S."/>
            <person name="Raddatz G."/>
            <person name="Rosenau F."/>
            <person name="Rueckert C."/>
            <person name="Sasse F."/>
            <person name="Scharfe M."/>
            <person name="Schuster S.C."/>
            <person name="Suen G."/>
            <person name="Treuner-Lange A."/>
            <person name="Velicer G.J."/>
            <person name="Vorholter F.-J."/>
            <person name="Weissman K.J."/>
            <person name="Welch R.D."/>
            <person name="Wenzel S.C."/>
            <person name="Whitworth D.E."/>
            <person name="Wilhelm S."/>
            <person name="Wittmann C."/>
            <person name="Bloecker H."/>
            <person name="Puehler A."/>
            <person name="Mueller R."/>
        </authorList>
    </citation>
    <scope>NUCLEOTIDE SEQUENCE [LARGE SCALE GENOMIC DNA]</scope>
    <source>
        <strain evidence="2">So ce56</strain>
    </source>
</reference>
<proteinExistence type="predicted"/>
<dbReference type="Proteomes" id="UP000002139">
    <property type="component" value="Chromosome"/>
</dbReference>
<dbReference type="BioCyc" id="SCEL448385:SCE_RS20995-MONOMER"/>
<organism evidence="1 2">
    <name type="scientific">Sorangium cellulosum (strain So ce56)</name>
    <name type="common">Polyangium cellulosum (strain So ce56)</name>
    <dbReference type="NCBI Taxonomy" id="448385"/>
    <lineage>
        <taxon>Bacteria</taxon>
        <taxon>Pseudomonadati</taxon>
        <taxon>Myxococcota</taxon>
        <taxon>Polyangia</taxon>
        <taxon>Polyangiales</taxon>
        <taxon>Polyangiaceae</taxon>
        <taxon>Sorangium</taxon>
    </lineage>
</organism>
<keyword evidence="2" id="KW-1185">Reference proteome</keyword>
<dbReference type="AlphaFoldDB" id="A9EVQ2"/>
<evidence type="ECO:0000313" key="2">
    <source>
        <dbReference type="Proteomes" id="UP000002139"/>
    </source>
</evidence>
<dbReference type="EMBL" id="AM746676">
    <property type="protein sequence ID" value="CAN94246.1"/>
    <property type="molecule type" value="Genomic_DNA"/>
</dbReference>
<dbReference type="Gene3D" id="1.10.30.50">
    <property type="match status" value="1"/>
</dbReference>
<evidence type="ECO:0000313" key="1">
    <source>
        <dbReference type="EMBL" id="CAN94246.1"/>
    </source>
</evidence>
<name>A9EVQ2_SORC5</name>
<protein>
    <recommendedName>
        <fullName evidence="3">HNH nuclease domain-containing protein</fullName>
    </recommendedName>
</protein>
<sequence>MIKIQKPAEAPETLQKAQKLVEGWKKDYKKIRKRTRARERLASFVKSIDIDSSMYAASDVKSALVRSHYGKCVFCESRILHVGHGDVEHFRPKGGFTVFDSSRASQRSDLSHDNPYIGLAYDWNNLFLACQICNQVYKKNFFDMMPDTAEAGQDLSEMDDEKRREISEKRAERAKPFEDVHDEKAVLIHPSNENPRQFIQFDPMTAEALGAKLTSSGEKGFKDEDLKTARGGGNIIALGLNRPDLLAARAKHLVYLRSLFVLAVMNVTIWKAMADVPLALDEVKYDQEDIHGDALRQLRWSTSPMAEYSALAQDAIHQWRIDLPALSVEMHGEAATAGPAEKESTVNTGNIPLPVLRLQAQNKLFNGEQDESSPQGLLQNALDAYESQRKEEDREERRRARQSLHNDYNSYAVEFNNVRTKYNRAYKNNKKDKGSLNEEFKKEISESFLDIGMLAHILECEYEYAGVDNKGSKVAERRKNLRSLCQRNAEKAKNGEPLANNAAEFIQITRR</sequence>
<accession>A9EVQ2</accession>
<evidence type="ECO:0008006" key="3">
    <source>
        <dbReference type="Google" id="ProtNLM"/>
    </source>
</evidence>
<dbReference type="OrthoDB" id="9816185at2"/>
<dbReference type="KEGG" id="scl:sce4083"/>
<dbReference type="eggNOG" id="COG1403">
    <property type="taxonomic scope" value="Bacteria"/>
</dbReference>
<gene>
    <name evidence="1" type="ordered locus">sce4083</name>
</gene>